<dbReference type="Gene3D" id="3.40.50.720">
    <property type="entry name" value="NAD(P)-binding Rossmann-like Domain"/>
    <property type="match status" value="1"/>
</dbReference>
<evidence type="ECO:0000313" key="4">
    <source>
        <dbReference type="EMBL" id="TMW68959.1"/>
    </source>
</evidence>
<keyword evidence="1" id="KW-0521">NADP</keyword>
<dbReference type="PANTHER" id="PTHR43544:SF7">
    <property type="entry name" value="NADB-LER2"/>
    <property type="match status" value="1"/>
</dbReference>
<evidence type="ECO:0000256" key="3">
    <source>
        <dbReference type="RuleBase" id="RU000363"/>
    </source>
</evidence>
<protein>
    <recommendedName>
        <fullName evidence="6">NAD(P)-binding protein</fullName>
    </recommendedName>
</protein>
<dbReference type="PRINTS" id="PR00081">
    <property type="entry name" value="GDHRDH"/>
</dbReference>
<reference evidence="4" key="1">
    <citation type="submission" date="2019-03" db="EMBL/GenBank/DDBJ databases">
        <title>Long read genome sequence of the mycoparasitic Pythium oligandrum ATCC 38472 isolated from sugarbeet rhizosphere.</title>
        <authorList>
            <person name="Gaulin E."/>
        </authorList>
    </citation>
    <scope>NUCLEOTIDE SEQUENCE</scope>
    <source>
        <strain evidence="4">ATCC 38472_TT</strain>
    </source>
</reference>
<comment type="similarity">
    <text evidence="3">Belongs to the short-chain dehydrogenases/reductases (SDR) family.</text>
</comment>
<dbReference type="GO" id="GO:0005737">
    <property type="term" value="C:cytoplasm"/>
    <property type="evidence" value="ECO:0007669"/>
    <property type="project" value="TreeGrafter"/>
</dbReference>
<dbReference type="GO" id="GO:0016491">
    <property type="term" value="F:oxidoreductase activity"/>
    <property type="evidence" value="ECO:0007669"/>
    <property type="project" value="UniProtKB-KW"/>
</dbReference>
<evidence type="ECO:0008006" key="6">
    <source>
        <dbReference type="Google" id="ProtNLM"/>
    </source>
</evidence>
<dbReference type="SUPFAM" id="SSF51735">
    <property type="entry name" value="NAD(P)-binding Rossmann-fold domains"/>
    <property type="match status" value="1"/>
</dbReference>
<dbReference type="AlphaFoldDB" id="A0A8K1CTH9"/>
<keyword evidence="2" id="KW-0560">Oxidoreductase</keyword>
<dbReference type="InterPro" id="IPR051468">
    <property type="entry name" value="Fungal_SecMetab_SDRs"/>
</dbReference>
<dbReference type="Proteomes" id="UP000794436">
    <property type="component" value="Unassembled WGS sequence"/>
</dbReference>
<comment type="caution">
    <text evidence="4">The sequence shown here is derived from an EMBL/GenBank/DDBJ whole genome shotgun (WGS) entry which is preliminary data.</text>
</comment>
<accession>A0A8K1CTH9</accession>
<dbReference type="InterPro" id="IPR002347">
    <property type="entry name" value="SDR_fam"/>
</dbReference>
<name>A0A8K1CTH9_PYTOL</name>
<dbReference type="InterPro" id="IPR036291">
    <property type="entry name" value="NAD(P)-bd_dom_sf"/>
</dbReference>
<dbReference type="Pfam" id="PF00106">
    <property type="entry name" value="adh_short"/>
    <property type="match status" value="1"/>
</dbReference>
<sequence>MSSPTKTILITGASRGIGLALVEQYQKDGWNVIAAVRNVQTADKLQALAPYKIVSMDTSDEASILKAAEELKDQVIDVLINNAGIARNDTIESATRDSILDQFIVNTLGPFLVTRALLPNLRAAAKAQGTSVVAQVSSVLGSITGNWSGGLFGYRCSKAGVNMVNANYAIALKDDNIIALALHPGYVSTDMTGNEGSVTPAATAAGFAKVIAGATMTDSGKFIKYNGKELPCGGADMVAFGCLHMSNPDLAERLQND</sequence>
<keyword evidence="5" id="KW-1185">Reference proteome</keyword>
<gene>
    <name evidence="4" type="ORF">Poli38472_001115</name>
</gene>
<evidence type="ECO:0000256" key="2">
    <source>
        <dbReference type="ARBA" id="ARBA00023002"/>
    </source>
</evidence>
<dbReference type="PRINTS" id="PR00080">
    <property type="entry name" value="SDRFAMILY"/>
</dbReference>
<dbReference type="CDD" id="cd05325">
    <property type="entry name" value="carb_red_sniffer_like_SDR_c"/>
    <property type="match status" value="1"/>
</dbReference>
<evidence type="ECO:0000256" key="1">
    <source>
        <dbReference type="ARBA" id="ARBA00022857"/>
    </source>
</evidence>
<organism evidence="4 5">
    <name type="scientific">Pythium oligandrum</name>
    <name type="common">Mycoparasitic fungus</name>
    <dbReference type="NCBI Taxonomy" id="41045"/>
    <lineage>
        <taxon>Eukaryota</taxon>
        <taxon>Sar</taxon>
        <taxon>Stramenopiles</taxon>
        <taxon>Oomycota</taxon>
        <taxon>Peronosporomycetes</taxon>
        <taxon>Pythiales</taxon>
        <taxon>Pythiaceae</taxon>
        <taxon>Pythium</taxon>
    </lineage>
</organism>
<proteinExistence type="inferred from homology"/>
<dbReference type="EMBL" id="SPLM01000001">
    <property type="protein sequence ID" value="TMW68959.1"/>
    <property type="molecule type" value="Genomic_DNA"/>
</dbReference>
<evidence type="ECO:0000313" key="5">
    <source>
        <dbReference type="Proteomes" id="UP000794436"/>
    </source>
</evidence>
<dbReference type="PANTHER" id="PTHR43544">
    <property type="entry name" value="SHORT-CHAIN DEHYDROGENASE/REDUCTASE"/>
    <property type="match status" value="1"/>
</dbReference>
<dbReference type="OrthoDB" id="68267at2759"/>